<evidence type="ECO:0000256" key="1">
    <source>
        <dbReference type="ARBA" id="ARBA00022679"/>
    </source>
</evidence>
<dbReference type="Pfam" id="PF13657">
    <property type="entry name" value="Couple_hipA"/>
    <property type="match status" value="1"/>
</dbReference>
<dbReference type="AlphaFoldDB" id="A0A6J6SLQ3"/>
<name>A0A6J6SLQ3_9ZZZZ</name>
<evidence type="ECO:0000256" key="2">
    <source>
        <dbReference type="ARBA" id="ARBA00022777"/>
    </source>
</evidence>
<dbReference type="GO" id="GO:0005829">
    <property type="term" value="C:cytosol"/>
    <property type="evidence" value="ECO:0007669"/>
    <property type="project" value="TreeGrafter"/>
</dbReference>
<accession>A0A6J6SLQ3</accession>
<reference evidence="5" key="1">
    <citation type="submission" date="2020-05" db="EMBL/GenBank/DDBJ databases">
        <authorList>
            <person name="Chiriac C."/>
            <person name="Salcher M."/>
            <person name="Ghai R."/>
            <person name="Kavagutti S V."/>
        </authorList>
    </citation>
    <scope>NUCLEOTIDE SEQUENCE</scope>
</reference>
<proteinExistence type="predicted"/>
<dbReference type="PANTHER" id="PTHR37419:SF1">
    <property type="entry name" value="SERINE_THREONINE-PROTEIN KINASE TOXIN HIPA"/>
    <property type="match status" value="1"/>
</dbReference>
<dbReference type="InterPro" id="IPR052028">
    <property type="entry name" value="HipA_Ser/Thr_kinase"/>
</dbReference>
<dbReference type="NCBIfam" id="TIGR03071">
    <property type="entry name" value="couple_hipA"/>
    <property type="match status" value="1"/>
</dbReference>
<evidence type="ECO:0000313" key="5">
    <source>
        <dbReference type="EMBL" id="CAB4735774.1"/>
    </source>
</evidence>
<dbReference type="InterPro" id="IPR017508">
    <property type="entry name" value="HipA_N1"/>
</dbReference>
<protein>
    <submittedName>
        <fullName evidence="5">Unannotated protein</fullName>
    </submittedName>
</protein>
<dbReference type="PANTHER" id="PTHR37419">
    <property type="entry name" value="SERINE/THREONINE-PROTEIN KINASE TOXIN HIPA"/>
    <property type="match status" value="1"/>
</dbReference>
<sequence>MTKQHRQPPGPLRSGEVGRRLDVFMHGRVIAALDSPNARTVKLTYADDAREVTGGLSCSLPVSIRQHSGQVVSHWLGGLLPDRSEVLNRWRALYGIKRLDPYAMLWHVGQDVAGAAAFVHPETSPSIGGFERVTDQQIGDRLREIATDSTAWAASSAQGQFSLAGAQAKFALARTSTGWAATTGQMPSTHIFKPAIPALADQDLNEHLTMRLAASVGLPVAPTEVAKFDGERALVVTRFDRRQDSQGEWLRIHQEDTVQARGLSPTRKYEAQSGRDVFDITRLLRQHVTGAHAEHDVDYFIDALAFNWLVVGTDAHARNYSLLHSRTATRLAPLYDLNSYLPYRGDRSVSLSMRIGFSERDPDAIGREAWDELARDCRVDPGEVLRRVRLMSEQLLDESREVIEVSRGGWDSPLPDRLADAIAAHVTGCLSRLRQ</sequence>
<dbReference type="InterPro" id="IPR012893">
    <property type="entry name" value="HipA-like_C"/>
</dbReference>
<feature type="domain" description="HipA-like C-terminal" evidence="3">
    <location>
        <begin position="161"/>
        <end position="394"/>
    </location>
</feature>
<gene>
    <name evidence="5" type="ORF">UFOPK2810_00013</name>
</gene>
<evidence type="ECO:0000259" key="3">
    <source>
        <dbReference type="Pfam" id="PF07804"/>
    </source>
</evidence>
<organism evidence="5">
    <name type="scientific">freshwater metagenome</name>
    <dbReference type="NCBI Taxonomy" id="449393"/>
    <lineage>
        <taxon>unclassified sequences</taxon>
        <taxon>metagenomes</taxon>
        <taxon>ecological metagenomes</taxon>
    </lineage>
</organism>
<dbReference type="GO" id="GO:0004674">
    <property type="term" value="F:protein serine/threonine kinase activity"/>
    <property type="evidence" value="ECO:0007669"/>
    <property type="project" value="TreeGrafter"/>
</dbReference>
<dbReference type="EMBL" id="CAEZYZ010000001">
    <property type="protein sequence ID" value="CAB4735774.1"/>
    <property type="molecule type" value="Genomic_DNA"/>
</dbReference>
<evidence type="ECO:0000259" key="4">
    <source>
        <dbReference type="Pfam" id="PF13657"/>
    </source>
</evidence>
<keyword evidence="2" id="KW-0418">Kinase</keyword>
<dbReference type="Pfam" id="PF07804">
    <property type="entry name" value="HipA_C"/>
    <property type="match status" value="1"/>
</dbReference>
<dbReference type="Gene3D" id="1.10.1070.20">
    <property type="match status" value="1"/>
</dbReference>
<keyword evidence="1" id="KW-0808">Transferase</keyword>
<feature type="domain" description="HipA N-terminal subdomain 1" evidence="4">
    <location>
        <begin position="21"/>
        <end position="117"/>
    </location>
</feature>